<gene>
    <name evidence="7" type="ORF">ACFQ41_08550</name>
</gene>
<dbReference type="Pfam" id="PF00664">
    <property type="entry name" value="ABC_membrane"/>
    <property type="match status" value="1"/>
</dbReference>
<dbReference type="Gene3D" id="1.20.1560.10">
    <property type="entry name" value="ABC transporter type 1, transmembrane domain"/>
    <property type="match status" value="1"/>
</dbReference>
<dbReference type="SUPFAM" id="SSF90123">
    <property type="entry name" value="ABC transporter transmembrane region"/>
    <property type="match status" value="1"/>
</dbReference>
<feature type="domain" description="ABC transmembrane type-1" evidence="6">
    <location>
        <begin position="15"/>
        <end position="264"/>
    </location>
</feature>
<dbReference type="InterPro" id="IPR011527">
    <property type="entry name" value="ABC1_TM_dom"/>
</dbReference>
<evidence type="ECO:0000256" key="1">
    <source>
        <dbReference type="ARBA" id="ARBA00004651"/>
    </source>
</evidence>
<keyword evidence="3 5" id="KW-1133">Transmembrane helix</keyword>
<evidence type="ECO:0000259" key="6">
    <source>
        <dbReference type="PROSITE" id="PS50929"/>
    </source>
</evidence>
<dbReference type="PROSITE" id="PS50929">
    <property type="entry name" value="ABC_TM1F"/>
    <property type="match status" value="1"/>
</dbReference>
<feature type="transmembrane region" description="Helical" evidence="5">
    <location>
        <begin position="234"/>
        <end position="256"/>
    </location>
</feature>
<keyword evidence="8" id="KW-1185">Reference proteome</keyword>
<dbReference type="InterPro" id="IPR036640">
    <property type="entry name" value="ABC1_TM_sf"/>
</dbReference>
<keyword evidence="4 5" id="KW-0472">Membrane</keyword>
<protein>
    <submittedName>
        <fullName evidence="7">ABC transporter transmembrane domain-containing protein</fullName>
    </submittedName>
</protein>
<comment type="subcellular location">
    <subcellularLocation>
        <location evidence="1">Cell membrane</location>
        <topology evidence="1">Multi-pass membrane protein</topology>
    </subcellularLocation>
</comment>
<evidence type="ECO:0000256" key="4">
    <source>
        <dbReference type="ARBA" id="ARBA00023136"/>
    </source>
</evidence>
<sequence>MINWKWLYQQLPKPLLVALLIFSALGGFEGVLNGYVLGQVPNLTAATIAQRLQYVALAAALYLSTYTCLYLSLCLQQSAINIWNVALKGHLLRLSGALNEPASKGINRLTNDANQIETRYFRLILDCGQNLMMTVISIWFVLVVNWLMGLIFVAFSALTMVPMVIAEQPLAKLGQRASEANAETVAQATDWLSGLAELGQYGAAHTFFKRVNRALHQSEKRLQQQTVAQYTAQFATWLLVVLALFGPMLIGFLLMAHGGFGITIFNPIDPATVCRSCHFRRSQRDQRLESAGQHQAAPPAAAFSNQPLLCCYA</sequence>
<dbReference type="EMBL" id="JBHTOA010000031">
    <property type="protein sequence ID" value="MFD1399359.1"/>
    <property type="molecule type" value="Genomic_DNA"/>
</dbReference>
<keyword evidence="2 5" id="KW-0812">Transmembrane</keyword>
<accession>A0ABW4BFT0</accession>
<dbReference type="RefSeq" id="WP_204118154.1">
    <property type="nucleotide sequence ID" value="NZ_BOLV01000002.1"/>
</dbReference>
<reference evidence="8" key="1">
    <citation type="journal article" date="2019" name="Int. J. Syst. Evol. Microbiol.">
        <title>The Global Catalogue of Microorganisms (GCM) 10K type strain sequencing project: providing services to taxonomists for standard genome sequencing and annotation.</title>
        <authorList>
            <consortium name="The Broad Institute Genomics Platform"/>
            <consortium name="The Broad Institute Genome Sequencing Center for Infectious Disease"/>
            <person name="Wu L."/>
            <person name="Ma J."/>
        </authorList>
    </citation>
    <scope>NUCLEOTIDE SEQUENCE [LARGE SCALE GENOMIC DNA]</scope>
    <source>
        <strain evidence="8">CCM 9110</strain>
    </source>
</reference>
<comment type="caution">
    <text evidence="7">The sequence shown here is derived from an EMBL/GenBank/DDBJ whole genome shotgun (WGS) entry which is preliminary data.</text>
</comment>
<organism evidence="7 8">
    <name type="scientific">Lacticaseibacillus suilingensis</name>
    <dbReference type="NCBI Taxonomy" id="2799577"/>
    <lineage>
        <taxon>Bacteria</taxon>
        <taxon>Bacillati</taxon>
        <taxon>Bacillota</taxon>
        <taxon>Bacilli</taxon>
        <taxon>Lactobacillales</taxon>
        <taxon>Lactobacillaceae</taxon>
        <taxon>Lacticaseibacillus</taxon>
    </lineage>
</organism>
<evidence type="ECO:0000256" key="2">
    <source>
        <dbReference type="ARBA" id="ARBA00022692"/>
    </source>
</evidence>
<feature type="transmembrane region" description="Helical" evidence="5">
    <location>
        <begin position="131"/>
        <end position="155"/>
    </location>
</feature>
<evidence type="ECO:0000256" key="5">
    <source>
        <dbReference type="SAM" id="Phobius"/>
    </source>
</evidence>
<evidence type="ECO:0000313" key="7">
    <source>
        <dbReference type="EMBL" id="MFD1399359.1"/>
    </source>
</evidence>
<proteinExistence type="predicted"/>
<dbReference type="Proteomes" id="UP001597199">
    <property type="component" value="Unassembled WGS sequence"/>
</dbReference>
<feature type="transmembrane region" description="Helical" evidence="5">
    <location>
        <begin position="54"/>
        <end position="73"/>
    </location>
</feature>
<name>A0ABW4BFT0_9LACO</name>
<evidence type="ECO:0000313" key="8">
    <source>
        <dbReference type="Proteomes" id="UP001597199"/>
    </source>
</evidence>
<evidence type="ECO:0000256" key="3">
    <source>
        <dbReference type="ARBA" id="ARBA00022989"/>
    </source>
</evidence>